<reference evidence="1 2" key="1">
    <citation type="submission" date="2016-10" db="EMBL/GenBank/DDBJ databases">
        <authorList>
            <person name="de Groot N.N."/>
        </authorList>
    </citation>
    <scope>NUCLEOTIDE SEQUENCE [LARGE SCALE GENOMIC DNA]</scope>
    <source>
        <strain evidence="1 2">IBRC-M 10445</strain>
    </source>
</reference>
<proteinExistence type="predicted"/>
<sequence>MLGRIGLGFVMLNLNAGALRALLGQGSGAINFVRQLGGAFGVNLLSIALERRSQLYVDSFTAAFEAATPGNDSREALEGYDQWREERAA</sequence>
<dbReference type="EMBL" id="FOSC01000013">
    <property type="protein sequence ID" value="SFK24446.1"/>
    <property type="molecule type" value="Genomic_DNA"/>
</dbReference>
<dbReference type="Proteomes" id="UP000199445">
    <property type="component" value="Unassembled WGS sequence"/>
</dbReference>
<accession>A0A1I3XZN2</accession>
<protein>
    <submittedName>
        <fullName evidence="1">Uncharacterized protein</fullName>
    </submittedName>
</protein>
<keyword evidence="2" id="KW-1185">Reference proteome</keyword>
<dbReference type="AlphaFoldDB" id="A0A1I3XZN2"/>
<evidence type="ECO:0000313" key="1">
    <source>
        <dbReference type="EMBL" id="SFK24446.1"/>
    </source>
</evidence>
<gene>
    <name evidence="1" type="ORF">SAMN05216429_1132</name>
</gene>
<name>A0A1I3XZN2_9GAMM</name>
<organism evidence="1 2">
    <name type="scientific">Marinobacter persicus</name>
    <dbReference type="NCBI Taxonomy" id="930118"/>
    <lineage>
        <taxon>Bacteria</taxon>
        <taxon>Pseudomonadati</taxon>
        <taxon>Pseudomonadota</taxon>
        <taxon>Gammaproteobacteria</taxon>
        <taxon>Pseudomonadales</taxon>
        <taxon>Marinobacteraceae</taxon>
        <taxon>Marinobacter</taxon>
    </lineage>
</organism>
<evidence type="ECO:0000313" key="2">
    <source>
        <dbReference type="Proteomes" id="UP000199445"/>
    </source>
</evidence>